<sequence length="875" mass="100891">MELQRSNISRDPYQFPGGNGRLIRVRTNLFGMKFDKRTSIGRFEVVASQKMKDRSFVPVQSRKLYSLFKNNYATELKNYETVEGYPTEHGIIVYTIPSYPRNAFPPKQDRQNRYIQISAEFRGDVQINEWDNFDNELRRFLKRAALQSIAQLFENHGFTLMKKAIYTFEGDHRRARFPKRPLNDIFDLVSGFKIGFETNVPKYDKTSRNMVSIDLTQTVCTRTNIPLFECYIGLCTLPFDAHRVLCPEDLQGQLLDTTSVSLLNRVFANTDVYINGEEQRGGRNVLYKFVEICNKQSTLFKSDGRTIVRIFEDRFGMRLQFPWLNAVKIKLRNKIIHVPMELIYLSDRPQRIAVSALNILKELNQRVKELAAVVPGPRWEFIESIAGRLQAELMDTNERNLLKSIGIQINDAPIEVDARILDVPLDTYSEAPGTLAVPFKDPVDYVIIDFHRVNHNDSIEKDVDNLMERLYNLRIYMAGKRCVSFFPCTPRSAATDLDNVVKWHDDVGLAANKKSVLLYIVVVDNEPNNDLYQTIKQKLDYNGMINQVITVGVLRNAKMSYRRDLRETSEDFTYNIALNINAKLGGVNCIPSDDPLNLWNEDVNRDELFMFIGIDTRLSSQKSKLGLVGITASIDNKGTRYNAYAIITNGVQKYCSDYKSILFKAFDAYEGATGQRSQFPTKILIFRAGMNEYDLKKGEGLLEISHIENVIRQYMDEYELRRKPLITYIGYHRSHGVRFSDLTMETRIRPLKSDTDLEGVKLNVPPGTVIDSEITNPKCFYFVSHETFMGTTKPAKYTIVVDNINFKADNLLAIVYQLCRLMPQTKRSFRKPVPIGLASKLLERCVTVQPNLFDIMDKEELFYINPDFVNRPFYI</sequence>
<protein>
    <submittedName>
        <fullName evidence="2">Piwi domain-containing protein</fullName>
    </submittedName>
</protein>
<organism evidence="1 2">
    <name type="scientific">Panagrolaimus sp. PS1159</name>
    <dbReference type="NCBI Taxonomy" id="55785"/>
    <lineage>
        <taxon>Eukaryota</taxon>
        <taxon>Metazoa</taxon>
        <taxon>Ecdysozoa</taxon>
        <taxon>Nematoda</taxon>
        <taxon>Chromadorea</taxon>
        <taxon>Rhabditida</taxon>
        <taxon>Tylenchina</taxon>
        <taxon>Panagrolaimomorpha</taxon>
        <taxon>Panagrolaimoidea</taxon>
        <taxon>Panagrolaimidae</taxon>
        <taxon>Panagrolaimus</taxon>
    </lineage>
</organism>
<name>A0AC35EYL7_9BILA</name>
<accession>A0AC35EYL7</accession>
<proteinExistence type="predicted"/>
<dbReference type="WBParaSite" id="PS1159_v2.g1135.t1">
    <property type="protein sequence ID" value="PS1159_v2.g1135.t1"/>
    <property type="gene ID" value="PS1159_v2.g1135"/>
</dbReference>
<reference evidence="2" key="1">
    <citation type="submission" date="2022-11" db="UniProtKB">
        <authorList>
            <consortium name="WormBaseParasite"/>
        </authorList>
    </citation>
    <scope>IDENTIFICATION</scope>
</reference>
<evidence type="ECO:0000313" key="1">
    <source>
        <dbReference type="Proteomes" id="UP000887580"/>
    </source>
</evidence>
<evidence type="ECO:0000313" key="2">
    <source>
        <dbReference type="WBParaSite" id="PS1159_v2.g1135.t1"/>
    </source>
</evidence>
<dbReference type="Proteomes" id="UP000887580">
    <property type="component" value="Unplaced"/>
</dbReference>